<evidence type="ECO:0000256" key="6">
    <source>
        <dbReference type="ARBA" id="ARBA00023328"/>
    </source>
</evidence>
<keyword evidence="6" id="KW-0137">Centromere</keyword>
<dbReference type="EMBL" id="JAODUO010001628">
    <property type="protein sequence ID" value="KAK2160691.1"/>
    <property type="molecule type" value="Genomic_DNA"/>
</dbReference>
<accession>A0AAD9NA69</accession>
<comment type="subcellular location">
    <subcellularLocation>
        <location evidence="2">Chromosome</location>
        <location evidence="2">Centromere</location>
        <location evidence="2">Kinetochore</location>
    </subcellularLocation>
    <subcellularLocation>
        <location evidence="1">Nucleus</location>
    </subcellularLocation>
</comment>
<reference evidence="9" key="1">
    <citation type="journal article" date="2023" name="Mol. Biol. Evol.">
        <title>Third-Generation Sequencing Reveals the Adaptive Role of the Epigenome in Three Deep-Sea Polychaetes.</title>
        <authorList>
            <person name="Perez M."/>
            <person name="Aroh O."/>
            <person name="Sun Y."/>
            <person name="Lan Y."/>
            <person name="Juniper S.K."/>
            <person name="Young C.R."/>
            <person name="Angers B."/>
            <person name="Qian P.Y."/>
        </authorList>
    </citation>
    <scope>NUCLEOTIDE SEQUENCE</scope>
    <source>
        <strain evidence="9">R07B-5</strain>
    </source>
</reference>
<dbReference type="GO" id="GO:0000776">
    <property type="term" value="C:kinetochore"/>
    <property type="evidence" value="ECO:0007669"/>
    <property type="project" value="UniProtKB-KW"/>
</dbReference>
<evidence type="ECO:0000256" key="7">
    <source>
        <dbReference type="ARBA" id="ARBA00025735"/>
    </source>
</evidence>
<evidence type="ECO:0000256" key="5">
    <source>
        <dbReference type="ARBA" id="ARBA00023242"/>
    </source>
</evidence>
<dbReference type="GO" id="GO:0051382">
    <property type="term" value="P:kinetochore assembly"/>
    <property type="evidence" value="ECO:0007669"/>
    <property type="project" value="InterPro"/>
</dbReference>
<keyword evidence="3" id="KW-0158">Chromosome</keyword>
<dbReference type="PANTHER" id="PTHR48122:SF1">
    <property type="entry name" value="CENTROMERE PROTEIN H"/>
    <property type="match status" value="1"/>
</dbReference>
<name>A0AAD9NA69_RIDPI</name>
<evidence type="ECO:0000313" key="10">
    <source>
        <dbReference type="Proteomes" id="UP001209878"/>
    </source>
</evidence>
<dbReference type="InterPro" id="IPR040034">
    <property type="entry name" value="CENP-H"/>
</dbReference>
<proteinExistence type="inferred from homology"/>
<comment type="similarity">
    <text evidence="7">Belongs to the CENP-H/MCM16 family.</text>
</comment>
<dbReference type="PANTHER" id="PTHR48122">
    <property type="entry name" value="CENTROMERE PROTEIN H"/>
    <property type="match status" value="1"/>
</dbReference>
<protein>
    <recommendedName>
        <fullName evidence="8">Centromere protein H C-terminal domain-containing protein</fullName>
    </recommendedName>
</protein>
<keyword evidence="5" id="KW-0539">Nucleus</keyword>
<dbReference type="GO" id="GO:0005634">
    <property type="term" value="C:nucleus"/>
    <property type="evidence" value="ECO:0007669"/>
    <property type="project" value="UniProtKB-SubCell"/>
</dbReference>
<organism evidence="9 10">
    <name type="scientific">Ridgeia piscesae</name>
    <name type="common">Tubeworm</name>
    <dbReference type="NCBI Taxonomy" id="27915"/>
    <lineage>
        <taxon>Eukaryota</taxon>
        <taxon>Metazoa</taxon>
        <taxon>Spiralia</taxon>
        <taxon>Lophotrochozoa</taxon>
        <taxon>Annelida</taxon>
        <taxon>Polychaeta</taxon>
        <taxon>Sedentaria</taxon>
        <taxon>Canalipalpata</taxon>
        <taxon>Sabellida</taxon>
        <taxon>Siboglinidae</taxon>
        <taxon>Ridgeia</taxon>
    </lineage>
</organism>
<dbReference type="AlphaFoldDB" id="A0AAD9NA69"/>
<feature type="domain" description="Centromere protein H C-terminal" evidence="8">
    <location>
        <begin position="2"/>
        <end position="98"/>
    </location>
</feature>
<sequence>MHEEILEKKPILVQLEKRNLELKHENRELMAQLLDGKQHIESSVRQCQHSKVIQRTERKLGEMVVQVNMMQHIFQCLILGSAVDWGSDQRLCQLMISLGKPLDMQLCLHDPATLTDVSTHDS</sequence>
<evidence type="ECO:0000256" key="1">
    <source>
        <dbReference type="ARBA" id="ARBA00004123"/>
    </source>
</evidence>
<evidence type="ECO:0000313" key="9">
    <source>
        <dbReference type="EMBL" id="KAK2160691.1"/>
    </source>
</evidence>
<dbReference type="GO" id="GO:0043515">
    <property type="term" value="F:kinetochore binding"/>
    <property type="evidence" value="ECO:0007669"/>
    <property type="project" value="TreeGrafter"/>
</dbReference>
<evidence type="ECO:0000256" key="2">
    <source>
        <dbReference type="ARBA" id="ARBA00004629"/>
    </source>
</evidence>
<dbReference type="Proteomes" id="UP001209878">
    <property type="component" value="Unassembled WGS sequence"/>
</dbReference>
<evidence type="ECO:0000256" key="3">
    <source>
        <dbReference type="ARBA" id="ARBA00022454"/>
    </source>
</evidence>
<comment type="caution">
    <text evidence="9">The sequence shown here is derived from an EMBL/GenBank/DDBJ whole genome shotgun (WGS) entry which is preliminary data.</text>
</comment>
<dbReference type="InterPro" id="IPR008426">
    <property type="entry name" value="CENP-H_C"/>
</dbReference>
<gene>
    <name evidence="9" type="ORF">NP493_1628g00015</name>
</gene>
<dbReference type="Pfam" id="PF05837">
    <property type="entry name" value="CENP-H"/>
    <property type="match status" value="1"/>
</dbReference>
<keyword evidence="4" id="KW-0995">Kinetochore</keyword>
<keyword evidence="10" id="KW-1185">Reference proteome</keyword>
<dbReference type="GO" id="GO:0007059">
    <property type="term" value="P:chromosome segregation"/>
    <property type="evidence" value="ECO:0007669"/>
    <property type="project" value="TreeGrafter"/>
</dbReference>
<evidence type="ECO:0000256" key="4">
    <source>
        <dbReference type="ARBA" id="ARBA00022838"/>
    </source>
</evidence>
<dbReference type="GO" id="GO:0007052">
    <property type="term" value="P:mitotic spindle organization"/>
    <property type="evidence" value="ECO:0007669"/>
    <property type="project" value="TreeGrafter"/>
</dbReference>
<evidence type="ECO:0000259" key="8">
    <source>
        <dbReference type="Pfam" id="PF05837"/>
    </source>
</evidence>